<dbReference type="Gene3D" id="2.130.10.80">
    <property type="entry name" value="Galactose oxidase/kelch, beta-propeller"/>
    <property type="match status" value="1"/>
</dbReference>
<evidence type="ECO:0000313" key="4">
    <source>
        <dbReference type="Proteomes" id="UP000800235"/>
    </source>
</evidence>
<sequence length="195" mass="20419">MHDGICLTLPGSIGTAPPPGVSTGTAPAPLVPGPSETSAAPGIPVPPSPGERGESESSLDAHAVHEDKGLVVRDYAATVTMWLHDGICLTFPGITGTAPPPGWLLMELPTQFLLLMASGPGFGMADQPITRALLYDPERPLGKRFTQAATSDLARTYHSAAIQLKDGRIMIAGSNPNEHSVFLANKPLDCICYKD</sequence>
<dbReference type="OrthoDB" id="2019572at2759"/>
<evidence type="ECO:0000313" key="3">
    <source>
        <dbReference type="EMBL" id="KAF2425538.1"/>
    </source>
</evidence>
<dbReference type="SUPFAM" id="SSF50965">
    <property type="entry name" value="Galactose oxidase, central domain"/>
    <property type="match status" value="1"/>
</dbReference>
<dbReference type="Pfam" id="PF07250">
    <property type="entry name" value="Glyoxal_oxid_N"/>
    <property type="match status" value="1"/>
</dbReference>
<dbReference type="PANTHER" id="PTHR32208:SF21">
    <property type="entry name" value="LOW QUALITY PROTEIN: ALDEHYDE OXIDASE GLOX-LIKE"/>
    <property type="match status" value="1"/>
</dbReference>
<dbReference type="EMBL" id="MU007069">
    <property type="protein sequence ID" value="KAF2425538.1"/>
    <property type="molecule type" value="Genomic_DNA"/>
</dbReference>
<gene>
    <name evidence="3" type="ORF">EJ08DRAFT_700345</name>
</gene>
<dbReference type="Proteomes" id="UP000800235">
    <property type="component" value="Unassembled WGS sequence"/>
</dbReference>
<accession>A0A9P4NKY5</accession>
<dbReference type="InterPro" id="IPR009880">
    <property type="entry name" value="Glyoxal_oxidase_N"/>
</dbReference>
<evidence type="ECO:0000259" key="2">
    <source>
        <dbReference type="Pfam" id="PF07250"/>
    </source>
</evidence>
<feature type="domain" description="Glyoxal oxidase N-terminal" evidence="2">
    <location>
        <begin position="120"/>
        <end position="183"/>
    </location>
</feature>
<protein>
    <recommendedName>
        <fullName evidence="2">Glyoxal oxidase N-terminal domain-containing protein</fullName>
    </recommendedName>
</protein>
<comment type="caution">
    <text evidence="3">The sequence shown here is derived from an EMBL/GenBank/DDBJ whole genome shotgun (WGS) entry which is preliminary data.</text>
</comment>
<dbReference type="InterPro" id="IPR011043">
    <property type="entry name" value="Gal_Oxase/kelch_b-propeller"/>
</dbReference>
<dbReference type="InterPro" id="IPR037293">
    <property type="entry name" value="Gal_Oxidase_central_sf"/>
</dbReference>
<dbReference type="PANTHER" id="PTHR32208">
    <property type="entry name" value="SECRETED PROTEIN-RELATED"/>
    <property type="match status" value="1"/>
</dbReference>
<organism evidence="3 4">
    <name type="scientific">Tothia fuscella</name>
    <dbReference type="NCBI Taxonomy" id="1048955"/>
    <lineage>
        <taxon>Eukaryota</taxon>
        <taxon>Fungi</taxon>
        <taxon>Dikarya</taxon>
        <taxon>Ascomycota</taxon>
        <taxon>Pezizomycotina</taxon>
        <taxon>Dothideomycetes</taxon>
        <taxon>Pleosporomycetidae</taxon>
        <taxon>Venturiales</taxon>
        <taxon>Cylindrosympodiaceae</taxon>
        <taxon>Tothia</taxon>
    </lineage>
</organism>
<proteinExistence type="predicted"/>
<name>A0A9P4NKY5_9PEZI</name>
<keyword evidence="4" id="KW-1185">Reference proteome</keyword>
<reference evidence="3" key="1">
    <citation type="journal article" date="2020" name="Stud. Mycol.">
        <title>101 Dothideomycetes genomes: a test case for predicting lifestyles and emergence of pathogens.</title>
        <authorList>
            <person name="Haridas S."/>
            <person name="Albert R."/>
            <person name="Binder M."/>
            <person name="Bloem J."/>
            <person name="Labutti K."/>
            <person name="Salamov A."/>
            <person name="Andreopoulos B."/>
            <person name="Baker S."/>
            <person name="Barry K."/>
            <person name="Bills G."/>
            <person name="Bluhm B."/>
            <person name="Cannon C."/>
            <person name="Castanera R."/>
            <person name="Culley D."/>
            <person name="Daum C."/>
            <person name="Ezra D."/>
            <person name="Gonzalez J."/>
            <person name="Henrissat B."/>
            <person name="Kuo A."/>
            <person name="Liang C."/>
            <person name="Lipzen A."/>
            <person name="Lutzoni F."/>
            <person name="Magnuson J."/>
            <person name="Mondo S."/>
            <person name="Nolan M."/>
            <person name="Ohm R."/>
            <person name="Pangilinan J."/>
            <person name="Park H.-J."/>
            <person name="Ramirez L."/>
            <person name="Alfaro M."/>
            <person name="Sun H."/>
            <person name="Tritt A."/>
            <person name="Yoshinaga Y."/>
            <person name="Zwiers L.-H."/>
            <person name="Turgeon B."/>
            <person name="Goodwin S."/>
            <person name="Spatafora J."/>
            <person name="Crous P."/>
            <person name="Grigoriev I."/>
        </authorList>
    </citation>
    <scope>NUCLEOTIDE SEQUENCE</scope>
    <source>
        <strain evidence="3">CBS 130266</strain>
    </source>
</reference>
<feature type="region of interest" description="Disordered" evidence="1">
    <location>
        <begin position="8"/>
        <end position="61"/>
    </location>
</feature>
<dbReference type="AlphaFoldDB" id="A0A9P4NKY5"/>
<evidence type="ECO:0000256" key="1">
    <source>
        <dbReference type="SAM" id="MobiDB-lite"/>
    </source>
</evidence>